<dbReference type="EMBL" id="RJSG01000002">
    <property type="protein sequence ID" value="RNL79478.1"/>
    <property type="molecule type" value="Genomic_DNA"/>
</dbReference>
<evidence type="ECO:0000313" key="1">
    <source>
        <dbReference type="EMBL" id="RNL79478.1"/>
    </source>
</evidence>
<reference evidence="1 2" key="1">
    <citation type="submission" date="2018-11" db="EMBL/GenBank/DDBJ databases">
        <authorList>
            <person name="Li F."/>
        </authorList>
    </citation>
    <scope>NUCLEOTIDE SEQUENCE [LARGE SCALE GENOMIC DNA]</scope>
    <source>
        <strain evidence="1 2">KIS18-7</strain>
    </source>
</reference>
<name>A0A3N0DV55_9ACTN</name>
<gene>
    <name evidence="1" type="ORF">EFL95_10870</name>
</gene>
<sequence length="131" mass="13726">MDTSIDPCLISKAALNDVLAGGWSAGNKNSSTVCFYRSGRGGIFAITNVEEPDPQRGLEDARAACDSTPRRIASTQSFACLEHADQGDVISGNLIWKNQVWLVTIVAGPGGGAHTPELNAMTAILKAIPAD</sequence>
<dbReference type="AlphaFoldDB" id="A0A3N0DV55"/>
<evidence type="ECO:0000313" key="2">
    <source>
        <dbReference type="Proteomes" id="UP000277094"/>
    </source>
</evidence>
<accession>A0A3N0DV55</accession>
<keyword evidence="2" id="KW-1185">Reference proteome</keyword>
<dbReference type="Proteomes" id="UP000277094">
    <property type="component" value="Unassembled WGS sequence"/>
</dbReference>
<organism evidence="1 2">
    <name type="scientific">Nocardioides marmorisolisilvae</name>
    <dbReference type="NCBI Taxonomy" id="1542737"/>
    <lineage>
        <taxon>Bacteria</taxon>
        <taxon>Bacillati</taxon>
        <taxon>Actinomycetota</taxon>
        <taxon>Actinomycetes</taxon>
        <taxon>Propionibacteriales</taxon>
        <taxon>Nocardioidaceae</taxon>
        <taxon>Nocardioides</taxon>
    </lineage>
</organism>
<protein>
    <recommendedName>
        <fullName evidence="3">DUF3558 domain-containing protein</fullName>
    </recommendedName>
</protein>
<evidence type="ECO:0008006" key="3">
    <source>
        <dbReference type="Google" id="ProtNLM"/>
    </source>
</evidence>
<proteinExistence type="predicted"/>
<comment type="caution">
    <text evidence="1">The sequence shown here is derived from an EMBL/GenBank/DDBJ whole genome shotgun (WGS) entry which is preliminary data.</text>
</comment>